<proteinExistence type="predicted"/>
<protein>
    <submittedName>
        <fullName evidence="1">Uncharacterized protein</fullName>
    </submittedName>
</protein>
<dbReference type="AlphaFoldDB" id="A0A1Y1VVT8"/>
<dbReference type="RefSeq" id="XP_040739483.1">
    <property type="nucleotide sequence ID" value="XM_040883329.1"/>
</dbReference>
<evidence type="ECO:0000313" key="2">
    <source>
        <dbReference type="Proteomes" id="UP000193922"/>
    </source>
</evidence>
<sequence length="268" mass="30576">MGPISSHLTILKLDFITGLMSPRTVKFPITALQKLTIVGLTKEFHWSWYRDETPDTAIFASLIYLVLVYRAHSPRRATSFASLGLHFSRLRVLNVSKALCYHTDFYSVFDHAPLHTLQATEFRRHMGYLSPNLIRKAGMFISCLYMEPLNVRMTAMNLYTDILAMSSNIRTAALHFIPLTPISTVNWFVLQTFFLRDCGISYSSIENILMQLPKLLRFTILLLPLSQSSRYGITTMDMDTSDYSVSLSTSLQTFSLKSSRGYLIPTFV</sequence>
<dbReference type="EMBL" id="MCFD01000044">
    <property type="protein sequence ID" value="ORX65135.1"/>
    <property type="molecule type" value="Genomic_DNA"/>
</dbReference>
<gene>
    <name evidence="1" type="ORF">DL89DRAFT_132107</name>
</gene>
<comment type="caution">
    <text evidence="1">The sequence shown here is derived from an EMBL/GenBank/DDBJ whole genome shotgun (WGS) entry which is preliminary data.</text>
</comment>
<name>A0A1Y1VVT8_9FUNG</name>
<evidence type="ECO:0000313" key="1">
    <source>
        <dbReference type="EMBL" id="ORX65135.1"/>
    </source>
</evidence>
<accession>A0A1Y1VVT8</accession>
<reference evidence="1 2" key="1">
    <citation type="submission" date="2016-07" db="EMBL/GenBank/DDBJ databases">
        <title>Pervasive Adenine N6-methylation of Active Genes in Fungi.</title>
        <authorList>
            <consortium name="DOE Joint Genome Institute"/>
            <person name="Mondo S.J."/>
            <person name="Dannebaum R.O."/>
            <person name="Kuo R.C."/>
            <person name="Labutti K."/>
            <person name="Haridas S."/>
            <person name="Kuo A."/>
            <person name="Salamov A."/>
            <person name="Ahrendt S.R."/>
            <person name="Lipzen A."/>
            <person name="Sullivan W."/>
            <person name="Andreopoulos W.B."/>
            <person name="Clum A."/>
            <person name="Lindquist E."/>
            <person name="Daum C."/>
            <person name="Ramamoorthy G.K."/>
            <person name="Gryganskyi A."/>
            <person name="Culley D."/>
            <person name="Magnuson J.K."/>
            <person name="James T.Y."/>
            <person name="O'Malley M.A."/>
            <person name="Stajich J.E."/>
            <person name="Spatafora J.W."/>
            <person name="Visel A."/>
            <person name="Grigoriev I.V."/>
        </authorList>
    </citation>
    <scope>NUCLEOTIDE SEQUENCE [LARGE SCALE GENOMIC DNA]</scope>
    <source>
        <strain evidence="1 2">ATCC 12442</strain>
    </source>
</reference>
<dbReference type="GeneID" id="63799977"/>
<keyword evidence="2" id="KW-1185">Reference proteome</keyword>
<dbReference type="Proteomes" id="UP000193922">
    <property type="component" value="Unassembled WGS sequence"/>
</dbReference>
<organism evidence="1 2">
    <name type="scientific">Linderina pennispora</name>
    <dbReference type="NCBI Taxonomy" id="61395"/>
    <lineage>
        <taxon>Eukaryota</taxon>
        <taxon>Fungi</taxon>
        <taxon>Fungi incertae sedis</taxon>
        <taxon>Zoopagomycota</taxon>
        <taxon>Kickxellomycotina</taxon>
        <taxon>Kickxellomycetes</taxon>
        <taxon>Kickxellales</taxon>
        <taxon>Kickxellaceae</taxon>
        <taxon>Linderina</taxon>
    </lineage>
</organism>